<dbReference type="InterPro" id="IPR006133">
    <property type="entry name" value="DNA-dir_DNA_pol_B_exonuc"/>
</dbReference>
<protein>
    <recommendedName>
        <fullName evidence="13">DNA polymerase</fullName>
        <ecNumber evidence="13">2.7.7.7</ecNumber>
    </recommendedName>
</protein>
<dbReference type="CDD" id="cd05534">
    <property type="entry name" value="POLBc_zeta"/>
    <property type="match status" value="1"/>
</dbReference>
<feature type="domain" description="DNA polymerase delta/zeta catalytic subunit N-terminal" evidence="18">
    <location>
        <begin position="53"/>
        <end position="135"/>
    </location>
</feature>
<evidence type="ECO:0000256" key="14">
    <source>
        <dbReference type="SAM" id="MobiDB-lite"/>
    </source>
</evidence>
<dbReference type="Pfam" id="PF03104">
    <property type="entry name" value="DNA_pol_B_exo1"/>
    <property type="match status" value="1"/>
</dbReference>
<dbReference type="Gene3D" id="3.30.420.10">
    <property type="entry name" value="Ribonuclease H-like superfamily/Ribonuclease H"/>
    <property type="match status" value="1"/>
</dbReference>
<dbReference type="CDD" id="cd05778">
    <property type="entry name" value="DNA_polB_zeta_exo"/>
    <property type="match status" value="1"/>
</dbReference>
<comment type="catalytic activity">
    <reaction evidence="12 13">
        <text>DNA(n) + a 2'-deoxyribonucleoside 5'-triphosphate = DNA(n+1) + diphosphate</text>
        <dbReference type="Rhea" id="RHEA:22508"/>
        <dbReference type="Rhea" id="RHEA-COMP:17339"/>
        <dbReference type="Rhea" id="RHEA-COMP:17340"/>
        <dbReference type="ChEBI" id="CHEBI:33019"/>
        <dbReference type="ChEBI" id="CHEBI:61560"/>
        <dbReference type="ChEBI" id="CHEBI:173112"/>
        <dbReference type="EC" id="2.7.7.7"/>
    </reaction>
</comment>
<keyword evidence="5 13" id="KW-0479">Metal-binding</keyword>
<keyword evidence="4 13" id="KW-0548">Nucleotidyltransferase</keyword>
<keyword evidence="13" id="KW-0235">DNA replication</keyword>
<keyword evidence="3 13" id="KW-0808">Transferase</keyword>
<evidence type="ECO:0000256" key="12">
    <source>
        <dbReference type="ARBA" id="ARBA00049244"/>
    </source>
</evidence>
<keyword evidence="8 13" id="KW-0239">DNA-directed DNA polymerase</keyword>
<evidence type="ECO:0000259" key="16">
    <source>
        <dbReference type="Pfam" id="PF03104"/>
    </source>
</evidence>
<dbReference type="InterPro" id="IPR023211">
    <property type="entry name" value="DNA_pol_palm_dom_sf"/>
</dbReference>
<feature type="region of interest" description="Disordered" evidence="14">
    <location>
        <begin position="352"/>
        <end position="527"/>
    </location>
</feature>
<feature type="compositionally biased region" description="Acidic residues" evidence="14">
    <location>
        <begin position="399"/>
        <end position="413"/>
    </location>
</feature>
<evidence type="ECO:0000256" key="7">
    <source>
        <dbReference type="ARBA" id="ARBA00022833"/>
    </source>
</evidence>
<dbReference type="InterPro" id="IPR025687">
    <property type="entry name" value="Znf-C4pol"/>
</dbReference>
<sequence length="1579" mass="177764">MTEPTLRVQINQIDHCMAKAGPLDCKSPHPRVPVIRIFGTSSVGKGACVYIHQVYPYFFVEYKDKLDPPHVKQYIHTLKRSLNSAIALHMKQDPRSTKAKYVRAIILVKGVHFYGFHSSYSPFLKILMANPAHVHRAVSVIQSGTVMQTRFRVYESHLSFILQFMSDFNLYGCGWLELGETWCRETQSDEQDAITQDGHANLAPPSFKKSPYDRLSRMPLELDVVAHQILNRHRILPRNLHHTLEIPGLQRPSEPLILSVRELWDDERKRRQAKGLSPSPDLPVDPTERSRGPGGAWTSEPRCWEEVKSKIEAERGASFETKQPSRKWENLAMSTFESVEALWDKSQRVWRPSVQHQGTGAPEDSFSTAADPPWGEENAERDTEPGEVDIDESFLPVENFDDDEEDLQADDELEKQLEADEIQRLEEGPEENDYDRDFDAVDSIVVEDPEEPNPFIDVPDAGSQAATTDPNPNRDSDASSPHYEAFSSPRNDVLKNPASSFGHPTAPGSSGDSGHTDNLQTPQPLTATGVSCRSHAHFVAAPSVIIHAARTLKASVQPNLSGSRKTNDFQYCHSPPSRQELLNTLESSGLASKIYRDPFYSKEKDAPNRAREYAGLVYRLKGGFGLDTVEPWDDTYTAHSSASRSPSSSLHNSGVGGWEYAGYPPNLARIEDWLTANPHKSQLSRPKEFHSQIEGPTQANIYGIKTSPVTTDVTIRERQHMATLALEVFGMVIIGRYDGFANFTPHKAMSQEEKVPNPEDDEIIAVFYAWQKGDPSVDASSSRRGIIIVDGPQAKQIHSKDVTVDIVSDELELLNTVVDTVVALDPDILTGWEVQRASWGFLIARGIHYGFDIDDLISRASLEHMPGSDMYNFRHTSTLKVAGRHVLNLWRVMRGEMALNVYTFENVAFHVLRKRVPRYPPDTLVAWYTSPALREAAKVLQYFLDRTSMLLEILDVSELVTKTAEFARVFGVDFFSVISRGSQFKVESFMARLAKPESFLMLSPSKADVGKQNAAECMPLIMEPLSGNYNSPLLVLDFQSLYPSLMIAYNYCYSTCLGRVRDFQGQNKFGVTHLNNPPGLLETLKDHIQISPNGMIYVKRHVREGLLGRMQTELLDTRVMIKQAMKSVKDDKALRRILDARQLGLKYILNVTYGYTSATFSGRMPAVEIADSIVQTARETLEKAINVIDSTEKWGARVVYGDTDSLFIYLKGRTKDEAFQIGHDIADAITAMNPAPIKLKFEKVYLPCVLMAKKRYVGFKYENPDDVEPVFDAKGIETVRRDGVPAQQKMTEICLKKLFRSQDLSEIKEYCCRSWTKILEDKVSIQDFVFAKEVKLGTYSDRAPPPPGVAVAARRMLMDPNDEPQYGERIPYVITRGEPGLRLIERAVPPFELLIDSNLHLDADYYITRVLIPPLQRIFNLVGADVRSWYDEMAKPSKAIQTEIMSPSKQDNGVHIDGHMQNSQCLLCGAQAWNGVCGRCIRQPQTTITGLLNLIRKGEQRLTDVNRVCASCTGSAPLDAIECESLDCPWLYERKKAERRGEFLEVLQLLVQELEAGIDFDAANTADNDEYEELRIEYV</sequence>
<evidence type="ECO:0000259" key="15">
    <source>
        <dbReference type="Pfam" id="PF00136"/>
    </source>
</evidence>
<evidence type="ECO:0000256" key="1">
    <source>
        <dbReference type="ARBA" id="ARBA00001966"/>
    </source>
</evidence>
<comment type="similarity">
    <text evidence="2 13">Belongs to the DNA polymerase type-B family.</text>
</comment>
<keyword evidence="13" id="KW-0004">4Fe-4S</keyword>
<feature type="domain" description="C4-type zinc-finger of DNA polymerase delta" evidence="17">
    <location>
        <begin position="1465"/>
        <end position="1534"/>
    </location>
</feature>
<evidence type="ECO:0000256" key="8">
    <source>
        <dbReference type="ARBA" id="ARBA00022932"/>
    </source>
</evidence>
<gene>
    <name evidence="20" type="ORF">HGRIS_007907</name>
</gene>
<keyword evidence="11" id="KW-0234">DNA repair</keyword>
<keyword evidence="10 13" id="KW-0411">Iron-sulfur</keyword>
<evidence type="ECO:0000256" key="9">
    <source>
        <dbReference type="ARBA" id="ARBA00023004"/>
    </source>
</evidence>
<name>A0ABR3J720_9AGAR</name>
<dbReference type="EMBL" id="JASNQZ010000011">
    <property type="protein sequence ID" value="KAL0951176.1"/>
    <property type="molecule type" value="Genomic_DNA"/>
</dbReference>
<dbReference type="PRINTS" id="PR00106">
    <property type="entry name" value="DNAPOLB"/>
</dbReference>
<dbReference type="InterPro" id="IPR012337">
    <property type="entry name" value="RNaseH-like_sf"/>
</dbReference>
<feature type="compositionally biased region" description="Polar residues" evidence="14">
    <location>
        <begin position="507"/>
        <end position="527"/>
    </location>
</feature>
<evidence type="ECO:0000259" key="17">
    <source>
        <dbReference type="Pfam" id="PF14260"/>
    </source>
</evidence>
<feature type="domain" description="DNA-directed DNA polymerase family B multifunctional" evidence="15">
    <location>
        <begin position="974"/>
        <end position="1420"/>
    </location>
</feature>
<dbReference type="PANTHER" id="PTHR45812">
    <property type="entry name" value="DNA POLYMERASE ZETA CATALYTIC SUBUNIT"/>
    <property type="match status" value="1"/>
</dbReference>
<keyword evidence="21" id="KW-1185">Reference proteome</keyword>
<dbReference type="Gene3D" id="3.30.342.10">
    <property type="entry name" value="DNA Polymerase, chain B, domain 1"/>
    <property type="match status" value="1"/>
</dbReference>
<organism evidence="20 21">
    <name type="scientific">Hohenbuehelia grisea</name>
    <dbReference type="NCBI Taxonomy" id="104357"/>
    <lineage>
        <taxon>Eukaryota</taxon>
        <taxon>Fungi</taxon>
        <taxon>Dikarya</taxon>
        <taxon>Basidiomycota</taxon>
        <taxon>Agaricomycotina</taxon>
        <taxon>Agaricomycetes</taxon>
        <taxon>Agaricomycetidae</taxon>
        <taxon>Agaricales</taxon>
        <taxon>Pleurotineae</taxon>
        <taxon>Pleurotaceae</taxon>
        <taxon>Hohenbuehelia</taxon>
    </lineage>
</organism>
<evidence type="ECO:0000256" key="2">
    <source>
        <dbReference type="ARBA" id="ARBA00005755"/>
    </source>
</evidence>
<dbReference type="EC" id="2.7.7.7" evidence="13"/>
<comment type="caution">
    <text evidence="20">The sequence shown here is derived from an EMBL/GenBank/DDBJ whole genome shotgun (WGS) entry which is preliminary data.</text>
</comment>
<dbReference type="InterPro" id="IPR043502">
    <property type="entry name" value="DNA/RNA_pol_sf"/>
</dbReference>
<dbReference type="Gene3D" id="1.10.287.690">
    <property type="entry name" value="Helix hairpin bin"/>
    <property type="match status" value="1"/>
</dbReference>
<evidence type="ECO:0000256" key="10">
    <source>
        <dbReference type="ARBA" id="ARBA00023014"/>
    </source>
</evidence>
<keyword evidence="13" id="KW-0238">DNA-binding</keyword>
<evidence type="ECO:0000256" key="4">
    <source>
        <dbReference type="ARBA" id="ARBA00022695"/>
    </source>
</evidence>
<feature type="domain" description="DNA polymerase zeta catalytic subunit N-terminal" evidence="19">
    <location>
        <begin position="6"/>
        <end position="52"/>
    </location>
</feature>
<dbReference type="InterPro" id="IPR030559">
    <property type="entry name" value="PolZ_Rev3"/>
</dbReference>
<evidence type="ECO:0000256" key="11">
    <source>
        <dbReference type="ARBA" id="ARBA00023204"/>
    </source>
</evidence>
<dbReference type="Proteomes" id="UP001556367">
    <property type="component" value="Unassembled WGS sequence"/>
</dbReference>
<keyword evidence="13" id="KW-0863">Zinc-finger</keyword>
<evidence type="ECO:0000256" key="3">
    <source>
        <dbReference type="ARBA" id="ARBA00022679"/>
    </source>
</evidence>
<feature type="compositionally biased region" description="Basic and acidic residues" evidence="14">
    <location>
        <begin position="414"/>
        <end position="427"/>
    </location>
</feature>
<proteinExistence type="inferred from homology"/>
<dbReference type="Pfam" id="PF24065">
    <property type="entry name" value="REV3_N"/>
    <property type="match status" value="1"/>
</dbReference>
<evidence type="ECO:0000259" key="18">
    <source>
        <dbReference type="Pfam" id="PF24055"/>
    </source>
</evidence>
<dbReference type="InterPro" id="IPR056447">
    <property type="entry name" value="REV3_N"/>
</dbReference>
<dbReference type="Pfam" id="PF14260">
    <property type="entry name" value="zf-C4pol"/>
    <property type="match status" value="1"/>
</dbReference>
<dbReference type="InterPro" id="IPR006134">
    <property type="entry name" value="DNA-dir_DNA_pol_B_multi_dom"/>
</dbReference>
<comment type="cofactor">
    <cofactor evidence="1 13">
        <name>[4Fe-4S] cluster</name>
        <dbReference type="ChEBI" id="CHEBI:49883"/>
    </cofactor>
</comment>
<feature type="region of interest" description="Disordered" evidence="14">
    <location>
        <begin position="269"/>
        <end position="303"/>
    </location>
</feature>
<evidence type="ECO:0000259" key="19">
    <source>
        <dbReference type="Pfam" id="PF24065"/>
    </source>
</evidence>
<dbReference type="InterPro" id="IPR017964">
    <property type="entry name" value="DNA-dir_DNA_pol_B_CS"/>
</dbReference>
<dbReference type="SUPFAM" id="SSF53098">
    <property type="entry name" value="Ribonuclease H-like"/>
    <property type="match status" value="1"/>
</dbReference>
<dbReference type="InterPro" id="IPR042087">
    <property type="entry name" value="DNA_pol_B_thumb"/>
</dbReference>
<dbReference type="Pfam" id="PF24055">
    <property type="entry name" value="POL3_N"/>
    <property type="match status" value="1"/>
</dbReference>
<evidence type="ECO:0000313" key="20">
    <source>
        <dbReference type="EMBL" id="KAL0951176.1"/>
    </source>
</evidence>
<evidence type="ECO:0000256" key="5">
    <source>
        <dbReference type="ARBA" id="ARBA00022723"/>
    </source>
</evidence>
<dbReference type="Pfam" id="PF00136">
    <property type="entry name" value="DNA_pol_B"/>
    <property type="match status" value="1"/>
</dbReference>
<dbReference type="SUPFAM" id="SSF56672">
    <property type="entry name" value="DNA/RNA polymerases"/>
    <property type="match status" value="1"/>
</dbReference>
<dbReference type="InterPro" id="IPR036397">
    <property type="entry name" value="RNaseH_sf"/>
</dbReference>
<keyword evidence="9 13" id="KW-0408">Iron</keyword>
<evidence type="ECO:0000256" key="6">
    <source>
        <dbReference type="ARBA" id="ARBA00022763"/>
    </source>
</evidence>
<dbReference type="SMART" id="SM00486">
    <property type="entry name" value="POLBc"/>
    <property type="match status" value="1"/>
</dbReference>
<reference evidence="21" key="1">
    <citation type="submission" date="2024-06" db="EMBL/GenBank/DDBJ databases">
        <title>Multi-omics analyses provide insights into the biosynthesis of the anticancer antibiotic pleurotin in Hohenbuehelia grisea.</title>
        <authorList>
            <person name="Weaver J.A."/>
            <person name="Alberti F."/>
        </authorList>
    </citation>
    <scope>NUCLEOTIDE SEQUENCE [LARGE SCALE GENOMIC DNA]</scope>
    <source>
        <strain evidence="21">T-177</strain>
    </source>
</reference>
<dbReference type="PANTHER" id="PTHR45812:SF1">
    <property type="entry name" value="DNA POLYMERASE ZETA CATALYTIC SUBUNIT"/>
    <property type="match status" value="1"/>
</dbReference>
<dbReference type="Gene3D" id="1.10.132.60">
    <property type="entry name" value="DNA polymerase family B, C-terminal domain"/>
    <property type="match status" value="1"/>
</dbReference>
<keyword evidence="7 13" id="KW-0862">Zinc</keyword>
<evidence type="ECO:0000313" key="21">
    <source>
        <dbReference type="Proteomes" id="UP001556367"/>
    </source>
</evidence>
<keyword evidence="6" id="KW-0227">DNA damage</keyword>
<comment type="subcellular location">
    <subcellularLocation>
        <location evidence="13">Nucleus</location>
    </subcellularLocation>
</comment>
<feature type="domain" description="DNA-directed DNA polymerase family B exonuclease" evidence="16">
    <location>
        <begin position="749"/>
        <end position="907"/>
    </location>
</feature>
<dbReference type="Gene3D" id="3.90.1600.10">
    <property type="entry name" value="Palm domain of DNA polymerase"/>
    <property type="match status" value="1"/>
</dbReference>
<dbReference type="PROSITE" id="PS00116">
    <property type="entry name" value="DNA_POLYMERASE_B"/>
    <property type="match status" value="1"/>
</dbReference>
<evidence type="ECO:0000256" key="13">
    <source>
        <dbReference type="RuleBase" id="RU000442"/>
    </source>
</evidence>
<accession>A0ABR3J720</accession>
<dbReference type="InterPro" id="IPR056435">
    <property type="entry name" value="DPOD/Z_N"/>
</dbReference>
<dbReference type="InterPro" id="IPR006172">
    <property type="entry name" value="DNA-dir_DNA_pol_B"/>
</dbReference>
<keyword evidence="13" id="KW-0539">Nucleus</keyword>